<dbReference type="EnsemblPlants" id="Kaladp0059s0109.1.v1.1">
    <property type="protein sequence ID" value="Kaladp0059s0109.1.v1.1"/>
    <property type="gene ID" value="Kaladp0059s0109.v1.1"/>
</dbReference>
<dbReference type="AlphaFoldDB" id="A0A7N0UBX4"/>
<dbReference type="SUPFAM" id="SSF48113">
    <property type="entry name" value="Heme-dependent peroxidases"/>
    <property type="match status" value="1"/>
</dbReference>
<protein>
    <recommendedName>
        <fullName evidence="1">Plant heme peroxidase family profile domain-containing protein</fullName>
    </recommendedName>
</protein>
<name>A0A7N0UBX4_KALFE</name>
<dbReference type="InterPro" id="IPR002016">
    <property type="entry name" value="Haem_peroxidase"/>
</dbReference>
<feature type="domain" description="Plant heme peroxidase family profile" evidence="1">
    <location>
        <begin position="47"/>
        <end position="84"/>
    </location>
</feature>
<dbReference type="GO" id="GO:0020037">
    <property type="term" value="F:heme binding"/>
    <property type="evidence" value="ECO:0007669"/>
    <property type="project" value="InterPro"/>
</dbReference>
<reference evidence="2" key="1">
    <citation type="submission" date="2021-01" db="UniProtKB">
        <authorList>
            <consortium name="EnsemblPlants"/>
        </authorList>
    </citation>
    <scope>IDENTIFICATION</scope>
</reference>
<proteinExistence type="predicted"/>
<dbReference type="GO" id="GO:0006979">
    <property type="term" value="P:response to oxidative stress"/>
    <property type="evidence" value="ECO:0007669"/>
    <property type="project" value="InterPro"/>
</dbReference>
<dbReference type="Proteomes" id="UP000594263">
    <property type="component" value="Unplaced"/>
</dbReference>
<evidence type="ECO:0000313" key="3">
    <source>
        <dbReference type="Proteomes" id="UP000594263"/>
    </source>
</evidence>
<sequence>MEKIYLPTHWEHPPFISSTRSRLLCFDMDRFICAIGTCGQRLGLRFDPKLAAVLGRMHFHHYFIQAWDASVLVDSTKDNVAEKD</sequence>
<accession>A0A7N0UBX4</accession>
<keyword evidence="3" id="KW-1185">Reference proteome</keyword>
<dbReference type="Gramene" id="Kaladp0059s0109.1.v1.1">
    <property type="protein sequence ID" value="Kaladp0059s0109.1.v1.1"/>
    <property type="gene ID" value="Kaladp0059s0109.v1.1"/>
</dbReference>
<dbReference type="Gene3D" id="1.10.520.10">
    <property type="match status" value="1"/>
</dbReference>
<dbReference type="PROSITE" id="PS50873">
    <property type="entry name" value="PEROXIDASE_4"/>
    <property type="match status" value="1"/>
</dbReference>
<dbReference type="GO" id="GO:0004601">
    <property type="term" value="F:peroxidase activity"/>
    <property type="evidence" value="ECO:0007669"/>
    <property type="project" value="InterPro"/>
</dbReference>
<evidence type="ECO:0000259" key="1">
    <source>
        <dbReference type="PROSITE" id="PS50873"/>
    </source>
</evidence>
<dbReference type="InterPro" id="IPR010255">
    <property type="entry name" value="Haem_peroxidase_sf"/>
</dbReference>
<organism evidence="2 3">
    <name type="scientific">Kalanchoe fedtschenkoi</name>
    <name type="common">Lavender scallops</name>
    <name type="synonym">South American air plant</name>
    <dbReference type="NCBI Taxonomy" id="63787"/>
    <lineage>
        <taxon>Eukaryota</taxon>
        <taxon>Viridiplantae</taxon>
        <taxon>Streptophyta</taxon>
        <taxon>Embryophyta</taxon>
        <taxon>Tracheophyta</taxon>
        <taxon>Spermatophyta</taxon>
        <taxon>Magnoliopsida</taxon>
        <taxon>eudicotyledons</taxon>
        <taxon>Gunneridae</taxon>
        <taxon>Pentapetalae</taxon>
        <taxon>Saxifragales</taxon>
        <taxon>Crassulaceae</taxon>
        <taxon>Kalanchoe</taxon>
    </lineage>
</organism>
<evidence type="ECO:0000313" key="2">
    <source>
        <dbReference type="EnsemblPlants" id="Kaladp0059s0109.1.v1.1"/>
    </source>
</evidence>